<keyword evidence="6" id="KW-0378">Hydrolase</keyword>
<evidence type="ECO:0000256" key="3">
    <source>
        <dbReference type="ARBA" id="ARBA00006958"/>
    </source>
</evidence>
<keyword evidence="7" id="KW-0539">Nucleus</keyword>
<dbReference type="InterPro" id="IPR045249">
    <property type="entry name" value="HARBI1-like"/>
</dbReference>
<dbReference type="InterPro" id="IPR027806">
    <property type="entry name" value="HARBI1_dom"/>
</dbReference>
<proteinExistence type="inferred from homology"/>
<sequence>MSNYDFRNHSIKASHLPLKLNCLILFWVLNITMCDELISFDFLESDDSSDEEGPRHQMVKRRKIRQECDPFSIEDREFIKRYRLTKDLVRNLCDELKPHMSVPKKSTDLSVETKVLVALSFYATGSYQRPIGDIGSHSISQPTVSVVIKEITALLNLPQIRAKYIKWPQSSSERRANVVKFYNKFGMPGVLGCIDCTHVAIIRPQEHEERYYCRKQYHSLNVQLYTNWIFIGINLFLGDSGYALRRYMMTPIVNTSPGSPEASYTYLHTKTRNIVERTIGLLKARFRCLLVHRVLHYSPIVAASIVNACTVLHNICVRGNVVEIPELSEEELVYEASMQQSQPHHAQGATGSARELRDGLAARSALVTRLSASRSSRQ</sequence>
<comment type="similarity">
    <text evidence="3">Belongs to the HARBI1 family.</text>
</comment>
<evidence type="ECO:0000256" key="4">
    <source>
        <dbReference type="ARBA" id="ARBA00022722"/>
    </source>
</evidence>
<evidence type="ECO:0000256" key="2">
    <source>
        <dbReference type="ARBA" id="ARBA00004123"/>
    </source>
</evidence>
<dbReference type="GO" id="GO:0004518">
    <property type="term" value="F:nuclease activity"/>
    <property type="evidence" value="ECO:0007669"/>
    <property type="project" value="UniProtKB-KW"/>
</dbReference>
<organism evidence="9">
    <name type="scientific">Spodoptera frugiperda</name>
    <name type="common">Fall armyworm</name>
    <dbReference type="NCBI Taxonomy" id="7108"/>
    <lineage>
        <taxon>Eukaryota</taxon>
        <taxon>Metazoa</taxon>
        <taxon>Ecdysozoa</taxon>
        <taxon>Arthropoda</taxon>
        <taxon>Hexapoda</taxon>
        <taxon>Insecta</taxon>
        <taxon>Pterygota</taxon>
        <taxon>Neoptera</taxon>
        <taxon>Endopterygota</taxon>
        <taxon>Lepidoptera</taxon>
        <taxon>Glossata</taxon>
        <taxon>Ditrysia</taxon>
        <taxon>Noctuoidea</taxon>
        <taxon>Noctuidae</taxon>
        <taxon>Amphipyrinae</taxon>
        <taxon>Spodoptera</taxon>
    </lineage>
</organism>
<dbReference type="EMBL" id="ODYU01005483">
    <property type="protein sequence ID" value="SOQ46381.1"/>
    <property type="molecule type" value="Genomic_DNA"/>
</dbReference>
<evidence type="ECO:0000313" key="9">
    <source>
        <dbReference type="EMBL" id="SOQ46381.1"/>
    </source>
</evidence>
<evidence type="ECO:0000259" key="8">
    <source>
        <dbReference type="Pfam" id="PF13359"/>
    </source>
</evidence>
<reference evidence="9" key="1">
    <citation type="submission" date="2016-07" db="EMBL/GenBank/DDBJ databases">
        <authorList>
            <person name="Bretaudeau A."/>
        </authorList>
    </citation>
    <scope>NUCLEOTIDE SEQUENCE</scope>
    <source>
        <strain evidence="9">Rice</strain>
        <tissue evidence="9">Whole body</tissue>
    </source>
</reference>
<keyword evidence="4" id="KW-0540">Nuclease</keyword>
<dbReference type="AlphaFoldDB" id="A0A2H1VZW2"/>
<gene>
    <name evidence="9" type="ORF">SFRICE_023078</name>
</gene>
<dbReference type="PANTHER" id="PTHR22930:SF85">
    <property type="entry name" value="GH03217P-RELATED"/>
    <property type="match status" value="1"/>
</dbReference>
<feature type="domain" description="DDE Tnp4" evidence="8">
    <location>
        <begin position="235"/>
        <end position="314"/>
    </location>
</feature>
<dbReference type="Pfam" id="PF13359">
    <property type="entry name" value="DDE_Tnp_4"/>
    <property type="match status" value="1"/>
</dbReference>
<dbReference type="PANTHER" id="PTHR22930">
    <property type="match status" value="1"/>
</dbReference>
<evidence type="ECO:0000256" key="1">
    <source>
        <dbReference type="ARBA" id="ARBA00001968"/>
    </source>
</evidence>
<accession>A0A2H1VZW2</accession>
<comment type="subcellular location">
    <subcellularLocation>
        <location evidence="2">Nucleus</location>
    </subcellularLocation>
</comment>
<protein>
    <submittedName>
        <fullName evidence="9">SFRICE_023078</fullName>
    </submittedName>
</protein>
<evidence type="ECO:0000256" key="7">
    <source>
        <dbReference type="ARBA" id="ARBA00023242"/>
    </source>
</evidence>
<dbReference type="GO" id="GO:0046872">
    <property type="term" value="F:metal ion binding"/>
    <property type="evidence" value="ECO:0007669"/>
    <property type="project" value="UniProtKB-KW"/>
</dbReference>
<dbReference type="GO" id="GO:0016787">
    <property type="term" value="F:hydrolase activity"/>
    <property type="evidence" value="ECO:0007669"/>
    <property type="project" value="UniProtKB-KW"/>
</dbReference>
<keyword evidence="5" id="KW-0479">Metal-binding</keyword>
<comment type="cofactor">
    <cofactor evidence="1">
        <name>a divalent metal cation</name>
        <dbReference type="ChEBI" id="CHEBI:60240"/>
    </cofactor>
</comment>
<dbReference type="GO" id="GO:0005634">
    <property type="term" value="C:nucleus"/>
    <property type="evidence" value="ECO:0007669"/>
    <property type="project" value="UniProtKB-SubCell"/>
</dbReference>
<evidence type="ECO:0000256" key="5">
    <source>
        <dbReference type="ARBA" id="ARBA00022723"/>
    </source>
</evidence>
<evidence type="ECO:0000256" key="6">
    <source>
        <dbReference type="ARBA" id="ARBA00022801"/>
    </source>
</evidence>
<name>A0A2H1VZW2_SPOFR</name>